<keyword evidence="2" id="KW-1185">Reference proteome</keyword>
<name>A0ACC8XD96_9FIRM</name>
<accession>A0ACC8XD96</accession>
<comment type="caution">
    <text evidence="1">The sequence shown here is derived from an EMBL/GenBank/DDBJ whole genome shotgun (WGS) entry which is preliminary data.</text>
</comment>
<gene>
    <name evidence="1" type="ORF">AN396_00825</name>
</gene>
<evidence type="ECO:0000313" key="1">
    <source>
        <dbReference type="EMBL" id="ONI40883.1"/>
    </source>
</evidence>
<dbReference type="Proteomes" id="UP000188605">
    <property type="component" value="Unassembled WGS sequence"/>
</dbReference>
<reference evidence="1" key="1">
    <citation type="submission" date="2016-08" db="EMBL/GenBank/DDBJ databases">
        <authorList>
            <person name="Ngugi D.K."/>
            <person name="Miyake S."/>
            <person name="Stingl U."/>
        </authorList>
    </citation>
    <scope>NUCLEOTIDE SEQUENCE</scope>
    <source>
        <strain evidence="1">SCG-B11WGA-EpuloA1</strain>
    </source>
</reference>
<evidence type="ECO:0000313" key="2">
    <source>
        <dbReference type="Proteomes" id="UP000188605"/>
    </source>
</evidence>
<proteinExistence type="predicted"/>
<sequence length="95" mass="10549">MYKLSGTKSQLIEDGIEIGMEKGIKIGLTEGIEKGKGIGLTEGIEKGKEQKQIEISKELLNVLDDLTISLTTKLPLAEIKKLRELHNIDRPHIDL</sequence>
<protein>
    <submittedName>
        <fullName evidence="1">Uncharacterized protein</fullName>
    </submittedName>
</protein>
<dbReference type="EMBL" id="LJDB01000044">
    <property type="protein sequence ID" value="ONI40883.1"/>
    <property type="molecule type" value="Genomic_DNA"/>
</dbReference>
<organism evidence="1 2">
    <name type="scientific">Candidatus Epulonipiscium fishelsonii</name>
    <dbReference type="NCBI Taxonomy" id="77094"/>
    <lineage>
        <taxon>Bacteria</taxon>
        <taxon>Bacillati</taxon>
        <taxon>Bacillota</taxon>
        <taxon>Clostridia</taxon>
        <taxon>Lachnospirales</taxon>
        <taxon>Lachnospiraceae</taxon>
        <taxon>Candidatus Epulonipiscium</taxon>
    </lineage>
</organism>